<proteinExistence type="predicted"/>
<accession>A0ABY9XDE2</accession>
<evidence type="ECO:0000313" key="2">
    <source>
        <dbReference type="Proteomes" id="UP001300348"/>
    </source>
</evidence>
<dbReference type="GeneID" id="88856294"/>
<evidence type="ECO:0000313" key="1">
    <source>
        <dbReference type="EMBL" id="WNH00608.1"/>
    </source>
</evidence>
<sequence>MTMRILKLPYCFCTVPYMWQRHMIELEDIVSPMALSLRHFGGSVKEGNFGIETHANDVTYTGS</sequence>
<dbReference type="EMBL" id="CP133647">
    <property type="protein sequence ID" value="WNH00608.1"/>
    <property type="molecule type" value="Genomic_DNA"/>
</dbReference>
<organism evidence="1 2">
    <name type="scientific">Xenorhabdus griffiniae</name>
    <dbReference type="NCBI Taxonomy" id="351672"/>
    <lineage>
        <taxon>Bacteria</taxon>
        <taxon>Pseudomonadati</taxon>
        <taxon>Pseudomonadota</taxon>
        <taxon>Gammaproteobacteria</taxon>
        <taxon>Enterobacterales</taxon>
        <taxon>Morganellaceae</taxon>
        <taxon>Xenorhabdus</taxon>
    </lineage>
</organism>
<keyword evidence="2" id="KW-1185">Reference proteome</keyword>
<dbReference type="RefSeq" id="WP_189761382.1">
    <property type="nucleotide sequence ID" value="NZ_CAWPOC010000155.1"/>
</dbReference>
<dbReference type="Proteomes" id="UP001300348">
    <property type="component" value="Chromosome"/>
</dbReference>
<gene>
    <name evidence="1" type="ORF">QL112_012015</name>
</gene>
<name>A0ABY9XDE2_9GAMM</name>
<reference evidence="1 2" key="1">
    <citation type="journal article" date="2023" name="Access Microbiol">
        <title>The genome of a steinernematid-associated Pseudomonas piscis bacterium encodes the biosynthesis of insect toxins.</title>
        <authorList>
            <person name="Awori R.M."/>
            <person name="Hendre P."/>
            <person name="Amugune N.O."/>
        </authorList>
    </citation>
    <scope>NUCLEOTIDE SEQUENCE [LARGE SCALE GENOMIC DNA]</scope>
    <source>
        <strain evidence="1 2">97</strain>
    </source>
</reference>
<protein>
    <submittedName>
        <fullName evidence="1">Uncharacterized protein</fullName>
    </submittedName>
</protein>